<organism evidence="1 2">
    <name type="scientific">Dispira parvispora</name>
    <dbReference type="NCBI Taxonomy" id="1520584"/>
    <lineage>
        <taxon>Eukaryota</taxon>
        <taxon>Fungi</taxon>
        <taxon>Fungi incertae sedis</taxon>
        <taxon>Zoopagomycota</taxon>
        <taxon>Kickxellomycotina</taxon>
        <taxon>Dimargaritomycetes</taxon>
        <taxon>Dimargaritales</taxon>
        <taxon>Dimargaritaceae</taxon>
        <taxon>Dispira</taxon>
    </lineage>
</organism>
<comment type="caution">
    <text evidence="1">The sequence shown here is derived from an EMBL/GenBank/DDBJ whole genome shotgun (WGS) entry which is preliminary data.</text>
</comment>
<gene>
    <name evidence="1" type="ORF">IWQ62_005352</name>
</gene>
<sequence length="112" mass="13029">AVVSFTDAEHCSVKEIRILKDITKNSYQAYDEERKYVNKIYSDEIFNEVKEYSNNRIPYMQKLCAAIKKKSNACSNWEKPGAWGSDNCDEIKRLQYIQPSQVSNNQISTTTY</sequence>
<accession>A0A9W8AK64</accession>
<dbReference type="AlphaFoldDB" id="A0A9W8AK64"/>
<keyword evidence="2" id="KW-1185">Reference proteome</keyword>
<dbReference type="Proteomes" id="UP001150925">
    <property type="component" value="Unassembled WGS sequence"/>
</dbReference>
<evidence type="ECO:0000313" key="2">
    <source>
        <dbReference type="Proteomes" id="UP001150925"/>
    </source>
</evidence>
<feature type="non-terminal residue" evidence="1">
    <location>
        <position position="1"/>
    </location>
</feature>
<proteinExistence type="predicted"/>
<name>A0A9W8AK64_9FUNG</name>
<protein>
    <submittedName>
        <fullName evidence="1">Uncharacterized protein</fullName>
    </submittedName>
</protein>
<evidence type="ECO:0000313" key="1">
    <source>
        <dbReference type="EMBL" id="KAJ1956217.1"/>
    </source>
</evidence>
<dbReference type="EMBL" id="JANBPY010002166">
    <property type="protein sequence ID" value="KAJ1956217.1"/>
    <property type="molecule type" value="Genomic_DNA"/>
</dbReference>
<reference evidence="1" key="1">
    <citation type="submission" date="2022-07" db="EMBL/GenBank/DDBJ databases">
        <title>Phylogenomic reconstructions and comparative analyses of Kickxellomycotina fungi.</title>
        <authorList>
            <person name="Reynolds N.K."/>
            <person name="Stajich J.E."/>
            <person name="Barry K."/>
            <person name="Grigoriev I.V."/>
            <person name="Crous P."/>
            <person name="Smith M.E."/>
        </authorList>
    </citation>
    <scope>NUCLEOTIDE SEQUENCE</scope>
    <source>
        <strain evidence="1">RSA 1196</strain>
    </source>
</reference>